<keyword evidence="3" id="KW-0597">Phosphoprotein</keyword>
<dbReference type="InterPro" id="IPR001715">
    <property type="entry name" value="CH_dom"/>
</dbReference>
<keyword evidence="6" id="KW-0106">Calcium</keyword>
<dbReference type="Proteomes" id="UP000694414">
    <property type="component" value="Unplaced"/>
</dbReference>
<dbReference type="InterPro" id="IPR036872">
    <property type="entry name" value="CH_dom_sf"/>
</dbReference>
<feature type="domain" description="EF-hand" evidence="12">
    <location>
        <begin position="12"/>
        <end position="47"/>
    </location>
</feature>
<dbReference type="FunFam" id="1.10.418.10:FF:000010">
    <property type="entry name" value="Plastin-3 isoform 1"/>
    <property type="match status" value="1"/>
</dbReference>
<name>A0A8C9AGY3_PROSS</name>
<dbReference type="FunFam" id="1.10.418.10:FF:000014">
    <property type="entry name" value="Plastin-3 isoform 1"/>
    <property type="match status" value="1"/>
</dbReference>
<evidence type="ECO:0000256" key="9">
    <source>
        <dbReference type="ARBA" id="ARBA00041485"/>
    </source>
</evidence>
<dbReference type="PANTHER" id="PTHR19961">
    <property type="entry name" value="FIMBRIN/PLASTIN"/>
    <property type="match status" value="1"/>
</dbReference>
<dbReference type="SUPFAM" id="SSF47576">
    <property type="entry name" value="Calponin-homology domain, CH-domain"/>
    <property type="match status" value="1"/>
</dbReference>
<dbReference type="PROSITE" id="PS00019">
    <property type="entry name" value="ACTININ_1"/>
    <property type="match status" value="1"/>
</dbReference>
<dbReference type="InterPro" id="IPR002048">
    <property type="entry name" value="EF_hand_dom"/>
</dbReference>
<dbReference type="InterPro" id="IPR039959">
    <property type="entry name" value="Fimbrin/Plastin"/>
</dbReference>
<evidence type="ECO:0000313" key="13">
    <source>
        <dbReference type="Ensembl" id="ENSPSMP00000033555.1"/>
    </source>
</evidence>
<reference evidence="13" key="2">
    <citation type="submission" date="2025-09" db="UniProtKB">
        <authorList>
            <consortium name="Ensembl"/>
        </authorList>
    </citation>
    <scope>IDENTIFICATION</scope>
</reference>
<dbReference type="PROSITE" id="PS00018">
    <property type="entry name" value="EF_HAND_1"/>
    <property type="match status" value="2"/>
</dbReference>
<dbReference type="GO" id="GO:0032432">
    <property type="term" value="C:actin filament bundle"/>
    <property type="evidence" value="ECO:0007669"/>
    <property type="project" value="TreeGrafter"/>
</dbReference>
<dbReference type="CDD" id="cd00051">
    <property type="entry name" value="EFh"/>
    <property type="match status" value="1"/>
</dbReference>
<dbReference type="CDD" id="cd21292">
    <property type="entry name" value="CH_PLS_rpt1"/>
    <property type="match status" value="1"/>
</dbReference>
<comment type="function">
    <text evidence="10">Actin-bundling protein.</text>
</comment>
<keyword evidence="4" id="KW-0479">Metal-binding</keyword>
<evidence type="ECO:0000256" key="8">
    <source>
        <dbReference type="ARBA" id="ARBA00039437"/>
    </source>
</evidence>
<dbReference type="SMART" id="SM00054">
    <property type="entry name" value="EFh"/>
    <property type="match status" value="2"/>
</dbReference>
<keyword evidence="14" id="KW-1185">Reference proteome</keyword>
<dbReference type="InterPro" id="IPR001589">
    <property type="entry name" value="Actinin_actin-bd_CS"/>
</dbReference>
<evidence type="ECO:0000259" key="12">
    <source>
        <dbReference type="PROSITE" id="PS50222"/>
    </source>
</evidence>
<sequence>MDEMATTQISKDELDELKEAFAKVDLNSNGFICDYELHELFKEANMPLPGYKVREIIQKLMLDGDRNKDGKISFDEFVYIFQEVKSSDIAKTFRKAINRKEGICALGGTSELSSEGTQHSYSEEEKYAFVNWINKALENDPDCRHVIPMNPNTDDLFKAVGDGIVLCKMINLSVPDTIDERAINKKKLTPFIIQENLNLALNSASAIGCHVVNIGAEDLRAGKPHLVLGLLWQIIKIGLFADIELSRNEALAALLRDGETLEELMKLSPEELLLRWANFHLENSGWIHSFFVNVISLTFSIHFMSGFNETDDLKRAESMLQQADKLGCRQFVTPADVVSGNPKLNLAFVANLFNKYPALTKPENQDIDWTLLEGETREERTFRNWMNSLGVNPHVNHLYADLQDALVILQLYERIKVPVDWSKVNKPPYPKLGANMKKLENCNYAVELGKHPAKFSLVGIGGQDLNDGNPTLTLALVWQLMRRYTLNVLEDLGEGQKANDDIIVNWVNRTLSEAGKSTSIQSFKDKTISSSLAVVDLIDAIQPGCINYDLVKSGNLTEDDKHNNAKYAVSMARRIGARVYALPEDLVEVKPKMVMTVFACLMGRGMKRV</sequence>
<dbReference type="SMART" id="SM00033">
    <property type="entry name" value="CH"/>
    <property type="match status" value="4"/>
</dbReference>
<dbReference type="FunFam" id="1.10.238.10:FF:000059">
    <property type="entry name" value="Plastin 1"/>
    <property type="match status" value="1"/>
</dbReference>
<keyword evidence="5" id="KW-0677">Repeat</keyword>
<reference evidence="13" key="1">
    <citation type="submission" date="2025-08" db="UniProtKB">
        <authorList>
            <consortium name="Ensembl"/>
        </authorList>
    </citation>
    <scope>IDENTIFICATION</scope>
</reference>
<dbReference type="InterPro" id="IPR011992">
    <property type="entry name" value="EF-hand-dom_pair"/>
</dbReference>
<dbReference type="GO" id="GO:0005884">
    <property type="term" value="C:actin filament"/>
    <property type="evidence" value="ECO:0007669"/>
    <property type="project" value="TreeGrafter"/>
</dbReference>
<evidence type="ECO:0000256" key="4">
    <source>
        <dbReference type="ARBA" id="ARBA00022723"/>
    </source>
</evidence>
<gene>
    <name evidence="13" type="primary">PLS3</name>
</gene>
<feature type="domain" description="Calponin-homology (CH)" evidence="11">
    <location>
        <begin position="497"/>
        <end position="606"/>
    </location>
</feature>
<dbReference type="PANTHER" id="PTHR19961:SF32">
    <property type="entry name" value="PLASTIN-3"/>
    <property type="match status" value="1"/>
</dbReference>
<feature type="domain" description="Calponin-homology (CH)" evidence="11">
    <location>
        <begin position="123"/>
        <end position="239"/>
    </location>
</feature>
<evidence type="ECO:0000256" key="10">
    <source>
        <dbReference type="ARBA" id="ARBA00044724"/>
    </source>
</evidence>
<evidence type="ECO:0000256" key="7">
    <source>
        <dbReference type="ARBA" id="ARBA00023203"/>
    </source>
</evidence>
<dbReference type="Gene3D" id="1.10.238.10">
    <property type="entry name" value="EF-hand"/>
    <property type="match status" value="1"/>
</dbReference>
<dbReference type="GO" id="GO:0051017">
    <property type="term" value="P:actin filament bundle assembly"/>
    <property type="evidence" value="ECO:0007669"/>
    <property type="project" value="InterPro"/>
</dbReference>
<keyword evidence="2" id="KW-0963">Cytoplasm</keyword>
<dbReference type="SUPFAM" id="SSF47473">
    <property type="entry name" value="EF-hand"/>
    <property type="match status" value="1"/>
</dbReference>
<evidence type="ECO:0000256" key="3">
    <source>
        <dbReference type="ARBA" id="ARBA00022553"/>
    </source>
</evidence>
<dbReference type="GO" id="GO:0051015">
    <property type="term" value="F:actin filament binding"/>
    <property type="evidence" value="ECO:0007669"/>
    <property type="project" value="InterPro"/>
</dbReference>
<dbReference type="Ensembl" id="ENSPSMT00000038665.1">
    <property type="protein sequence ID" value="ENSPSMP00000033555.1"/>
    <property type="gene ID" value="ENSPSMG00000023117.1"/>
</dbReference>
<dbReference type="InterPro" id="IPR018247">
    <property type="entry name" value="EF_Hand_1_Ca_BS"/>
</dbReference>
<evidence type="ECO:0000256" key="2">
    <source>
        <dbReference type="ARBA" id="ARBA00022490"/>
    </source>
</evidence>
<dbReference type="GeneTree" id="ENSGT00950000183097"/>
<proteinExistence type="predicted"/>
<evidence type="ECO:0000313" key="14">
    <source>
        <dbReference type="Proteomes" id="UP000694414"/>
    </source>
</evidence>
<dbReference type="AlphaFoldDB" id="A0A8C9AGY3"/>
<dbReference type="GO" id="GO:0005737">
    <property type="term" value="C:cytoplasm"/>
    <property type="evidence" value="ECO:0007669"/>
    <property type="project" value="UniProtKB-SubCell"/>
</dbReference>
<dbReference type="CDD" id="cd21334">
    <property type="entry name" value="CH_PLS3_rpt4"/>
    <property type="match status" value="1"/>
</dbReference>
<dbReference type="Pfam" id="PF13499">
    <property type="entry name" value="EF-hand_7"/>
    <property type="match status" value="1"/>
</dbReference>
<dbReference type="Gene3D" id="1.10.418.10">
    <property type="entry name" value="Calponin-like domain"/>
    <property type="match status" value="4"/>
</dbReference>
<evidence type="ECO:0000256" key="1">
    <source>
        <dbReference type="ARBA" id="ARBA00004496"/>
    </source>
</evidence>
<accession>A0A8C9AGY3</accession>
<dbReference type="CDD" id="cd21331">
    <property type="entry name" value="CH_PLS3_rpt3"/>
    <property type="match status" value="1"/>
</dbReference>
<evidence type="ECO:0000259" key="11">
    <source>
        <dbReference type="PROSITE" id="PS50021"/>
    </source>
</evidence>
<dbReference type="Pfam" id="PF00307">
    <property type="entry name" value="CH"/>
    <property type="match status" value="4"/>
</dbReference>
<dbReference type="PROSITE" id="PS50021">
    <property type="entry name" value="CH"/>
    <property type="match status" value="3"/>
</dbReference>
<feature type="domain" description="EF-hand" evidence="12">
    <location>
        <begin position="52"/>
        <end position="87"/>
    </location>
</feature>
<evidence type="ECO:0000256" key="6">
    <source>
        <dbReference type="ARBA" id="ARBA00022837"/>
    </source>
</evidence>
<dbReference type="PROSITE" id="PS00020">
    <property type="entry name" value="ACTININ_2"/>
    <property type="match status" value="2"/>
</dbReference>
<dbReference type="FunFam" id="1.10.418.10:FF:000012">
    <property type="entry name" value="Plastin-3 isoform 1"/>
    <property type="match status" value="1"/>
</dbReference>
<organism evidence="13 14">
    <name type="scientific">Prolemur simus</name>
    <name type="common">Greater bamboo lemur</name>
    <name type="synonym">Hapalemur simus</name>
    <dbReference type="NCBI Taxonomy" id="1328070"/>
    <lineage>
        <taxon>Eukaryota</taxon>
        <taxon>Metazoa</taxon>
        <taxon>Chordata</taxon>
        <taxon>Craniata</taxon>
        <taxon>Vertebrata</taxon>
        <taxon>Euteleostomi</taxon>
        <taxon>Mammalia</taxon>
        <taxon>Eutheria</taxon>
        <taxon>Euarchontoglires</taxon>
        <taxon>Primates</taxon>
        <taxon>Strepsirrhini</taxon>
        <taxon>Lemuriformes</taxon>
        <taxon>Lemuridae</taxon>
        <taxon>Prolemur</taxon>
    </lineage>
</organism>
<protein>
    <recommendedName>
        <fullName evidence="8">Plastin-3</fullName>
    </recommendedName>
    <alternativeName>
        <fullName evidence="9">T-plastin</fullName>
    </alternativeName>
</protein>
<feature type="domain" description="Calponin-homology (CH)" evidence="11">
    <location>
        <begin position="376"/>
        <end position="485"/>
    </location>
</feature>
<keyword evidence="7" id="KW-0009">Actin-binding</keyword>
<dbReference type="GO" id="GO:0051639">
    <property type="term" value="P:actin filament network formation"/>
    <property type="evidence" value="ECO:0007669"/>
    <property type="project" value="TreeGrafter"/>
</dbReference>
<evidence type="ECO:0000256" key="5">
    <source>
        <dbReference type="ARBA" id="ARBA00022737"/>
    </source>
</evidence>
<comment type="subcellular location">
    <subcellularLocation>
        <location evidence="1">Cytoplasm</location>
    </subcellularLocation>
</comment>
<dbReference type="GO" id="GO:0005509">
    <property type="term" value="F:calcium ion binding"/>
    <property type="evidence" value="ECO:0007669"/>
    <property type="project" value="InterPro"/>
</dbReference>
<dbReference type="PROSITE" id="PS50222">
    <property type="entry name" value="EF_HAND_2"/>
    <property type="match status" value="2"/>
</dbReference>